<keyword evidence="2" id="KW-0732">Signal</keyword>
<dbReference type="Proteomes" id="UP000677054">
    <property type="component" value="Unassembled WGS sequence"/>
</dbReference>
<sequence>MLAVVATPCTPLDASALAIQNILTTWEEARDNCTASDKELIWMDSETWTALRRLLQSNGSFGPAGTYFIGNNLVDDPATQSTRRDQWWSDANVPPRWWDLGRPGSEPCAVLAEKGSGLVLKDVPCQEPHGFICAPKRVLNPGNLEALTDEMRDYTTALIECRHHGKDLLKITSQDDLQVAKQFMKDNRLSGRFFIKNTIPLTVVSTIGLTPEENKAYVTSQQGQHVRKPTPYELERPPVSTSGKAWKTSHLTAPPSLSLAPYSIDSKTEAGRSSSRARMAPGSRLTATPTKFLTNAGDQTVNILDNPNPITIQGVKPFYRILFDEPKIITVVDILQVNTADCFNFSNIEVRVGDIDVSAYGDFSQNPLCAYFKGYDSDKACRSVREKIRCSRPLTGKILSIQKVPTVAGFSSNGGPVDSSIATASAAGTGTNGKRKRRQAPPSGGLSGTVPNPNRIFANGSKQVGSWSDASTDCTNRGGGLLEISAASDLDILTYFLTTNVSIAAGSTFYLKNNIMGIPRTDNWNQNCHIPPTHKDAFVKDNRSGNVYLLDTSIGYACPCPKVWERSGKVILESICKGAMGWSLNDEMLRNQSCKPGGGSVQGVGYRLSAEGASPLEAGDRCGELYGGELAELDSEEKLAWIRDYLHDFPCISTLAVAPSALTNWRKVPTTVDKHYDPSGIWIARNGFSLNSTLFDKRLSEPDNHDGTGQQCFLLMRDGGSDRKCDIKGQFYLCSSENKGFHVGDGDTLFYLEGKTAIANVTDFFDAMEFCKTKHLGSELGEITSVRTMQELFSYMQLNFPHAETVIVATNVRRNKLAGLDEGNETIWKFSDGSGVPSQLFDSKYPKTGKGPCAILSVVNNGLFMRNHECSFEGIKNGYILCQEDKETKCGEGPPRVSGASLASSPTTPAPYLQGTEAEYKCDCGKSLKDNMHEVRLTTKCMGQLDWMPFPECVEHCPSDPPEIPKSEFIIGRYFTPATQTTAPYPYDTKVTYACPCGFRWKEASVDGITVNSVASRTVDIHCRGIIGFKYPFSVTECIPDPEISNPCVPNECVRDPPFVKEANRTWNGKYDIGTIVSYYCYKSRWFADTKTQTRDIKCKNDGLWEDLLDAKCVFFECPNPPQDPTSTDMMRSWKSTDKAIGKNASYTCRDGMKLNANQTDLDVQGIQYSKNGGFITEIKLSCLSNGSWEYANMECGIITCPGDPPSAPNQGTRQWNGSATVGTQATYRCPQSGEIDLSATALDAKRIGYMTEQGKILEVTLECTTNGTWQSLTMSCKASKTTSTSGTLNATNPETSQPDDPTTSITSIDETPSTRNPGTSQPDEPTTEEPSLPFQCHQTSATLVCGGAGFHIGNGTTLYYLEGETEIANVTDFFDAMEFCKTKHEGSENSPEAETFLIATNLRNYECSLEELNNVYILCQERKETNWNENPPQVSGASLTSSPMTPPPYHRRAEVKYKYDCKRSLKKNMHEMRLTTKCMGLRDWMSFPSSVEIDQTLYDDTVSMPLENLSTWRLGGSALGYKLCVQRQVPHQNGSVDSELYDSKHGSIHLLRLPSLRHILHLYSGPIILSLFHGGIEFSICGQSQTSTGKRSDDIPTDVSQLDFDRIIAYPNIRLICLASANPSANSVVTIAGWGRTSGTSNALPTPLMETTVNVLSLPACQSIWGTGINSNYVCVQATGKNICNGDSGGSLMY</sequence>
<keyword evidence="4" id="KW-0720">Serine protease</keyword>
<dbReference type="EMBL" id="LR899732">
    <property type="protein sequence ID" value="CAD7242091.1"/>
    <property type="molecule type" value="Genomic_DNA"/>
</dbReference>
<keyword evidence="5" id="KW-1015">Disulfide bond</keyword>
<gene>
    <name evidence="11" type="ORF">DSTB1V02_LOCUS2064</name>
</gene>
<feature type="domain" description="C-type lectin" evidence="8">
    <location>
        <begin position="25"/>
        <end position="134"/>
    </location>
</feature>
<dbReference type="InterPro" id="IPR009003">
    <property type="entry name" value="Peptidase_S1_PA"/>
</dbReference>
<evidence type="ECO:0000259" key="10">
    <source>
        <dbReference type="PROSITE" id="PS50923"/>
    </source>
</evidence>
<evidence type="ECO:0000313" key="12">
    <source>
        <dbReference type="Proteomes" id="UP000677054"/>
    </source>
</evidence>
<reference evidence="11" key="1">
    <citation type="submission" date="2020-11" db="EMBL/GenBank/DDBJ databases">
        <authorList>
            <person name="Tran Van P."/>
        </authorList>
    </citation>
    <scope>NUCLEOTIDE SEQUENCE</scope>
</reference>
<evidence type="ECO:0000256" key="3">
    <source>
        <dbReference type="ARBA" id="ARBA00022801"/>
    </source>
</evidence>
<evidence type="ECO:0000256" key="4">
    <source>
        <dbReference type="ARBA" id="ARBA00022825"/>
    </source>
</evidence>
<keyword evidence="6" id="KW-0768">Sushi</keyword>
<feature type="region of interest" description="Disordered" evidence="7">
    <location>
        <begin position="1428"/>
        <end position="1451"/>
    </location>
</feature>
<feature type="region of interest" description="Disordered" evidence="7">
    <location>
        <begin position="218"/>
        <end position="252"/>
    </location>
</feature>
<evidence type="ECO:0000256" key="5">
    <source>
        <dbReference type="ARBA" id="ARBA00023157"/>
    </source>
</evidence>
<dbReference type="InterPro" id="IPR000436">
    <property type="entry name" value="Sushi_SCR_CCP_dom"/>
</dbReference>
<dbReference type="InterPro" id="IPR033116">
    <property type="entry name" value="TRYPSIN_SER"/>
</dbReference>
<evidence type="ECO:0000256" key="6">
    <source>
        <dbReference type="PROSITE-ProRule" id="PRU00302"/>
    </source>
</evidence>
<dbReference type="CDD" id="cd00037">
    <property type="entry name" value="CLECT"/>
    <property type="match status" value="1"/>
</dbReference>
<dbReference type="InterPro" id="IPR016186">
    <property type="entry name" value="C-type_lectin-like/link_sf"/>
</dbReference>
<dbReference type="Gene3D" id="2.20.28.230">
    <property type="match status" value="1"/>
</dbReference>
<evidence type="ECO:0000256" key="2">
    <source>
        <dbReference type="ARBA" id="ARBA00022729"/>
    </source>
</evidence>
<feature type="domain" description="Peptidase S1" evidence="9">
    <location>
        <begin position="1435"/>
        <end position="1695"/>
    </location>
</feature>
<keyword evidence="1" id="KW-0645">Protease</keyword>
<dbReference type="SMART" id="SM00034">
    <property type="entry name" value="CLECT"/>
    <property type="match status" value="2"/>
</dbReference>
<evidence type="ECO:0000256" key="7">
    <source>
        <dbReference type="SAM" id="MobiDB-lite"/>
    </source>
</evidence>
<dbReference type="SUPFAM" id="SSF56436">
    <property type="entry name" value="C-type lectin-like"/>
    <property type="match status" value="3"/>
</dbReference>
<dbReference type="PROSITE" id="PS50923">
    <property type="entry name" value="SUSHI"/>
    <property type="match status" value="1"/>
</dbReference>
<protein>
    <submittedName>
        <fullName evidence="11">Uncharacterized protein</fullName>
    </submittedName>
</protein>
<feature type="domain" description="Sushi" evidence="10">
    <location>
        <begin position="1116"/>
        <end position="1198"/>
    </location>
</feature>
<dbReference type="EMBL" id="CAJPEV010000215">
    <property type="protein sequence ID" value="CAG0882488.1"/>
    <property type="molecule type" value="Genomic_DNA"/>
</dbReference>
<dbReference type="PROSITE" id="PS50041">
    <property type="entry name" value="C_TYPE_LECTIN_2"/>
    <property type="match status" value="1"/>
</dbReference>
<dbReference type="Gene3D" id="2.40.10.10">
    <property type="entry name" value="Trypsin-like serine proteases"/>
    <property type="match status" value="1"/>
</dbReference>
<dbReference type="InterPro" id="IPR043504">
    <property type="entry name" value="Peptidase_S1_PA_chymotrypsin"/>
</dbReference>
<accession>A0A7R8X1N9</accession>
<dbReference type="PROSITE" id="PS50240">
    <property type="entry name" value="TRYPSIN_DOM"/>
    <property type="match status" value="1"/>
</dbReference>
<dbReference type="InterPro" id="IPR001304">
    <property type="entry name" value="C-type_lectin-like"/>
</dbReference>
<dbReference type="GO" id="GO:0006508">
    <property type="term" value="P:proteolysis"/>
    <property type="evidence" value="ECO:0007669"/>
    <property type="project" value="UniProtKB-KW"/>
</dbReference>
<organism evidence="11">
    <name type="scientific">Darwinula stevensoni</name>
    <dbReference type="NCBI Taxonomy" id="69355"/>
    <lineage>
        <taxon>Eukaryota</taxon>
        <taxon>Metazoa</taxon>
        <taxon>Ecdysozoa</taxon>
        <taxon>Arthropoda</taxon>
        <taxon>Crustacea</taxon>
        <taxon>Oligostraca</taxon>
        <taxon>Ostracoda</taxon>
        <taxon>Podocopa</taxon>
        <taxon>Podocopida</taxon>
        <taxon>Darwinulocopina</taxon>
        <taxon>Darwinuloidea</taxon>
        <taxon>Darwinulidae</taxon>
        <taxon>Darwinula</taxon>
    </lineage>
</organism>
<evidence type="ECO:0000259" key="9">
    <source>
        <dbReference type="PROSITE" id="PS50240"/>
    </source>
</evidence>
<dbReference type="GO" id="GO:0004252">
    <property type="term" value="F:serine-type endopeptidase activity"/>
    <property type="evidence" value="ECO:0007669"/>
    <property type="project" value="InterPro"/>
</dbReference>
<dbReference type="InterPro" id="IPR016187">
    <property type="entry name" value="CTDL_fold"/>
</dbReference>
<evidence type="ECO:0000313" key="11">
    <source>
        <dbReference type="EMBL" id="CAD7242091.1"/>
    </source>
</evidence>
<dbReference type="Gene3D" id="2.10.70.10">
    <property type="entry name" value="Complement Module, domain 1"/>
    <property type="match status" value="2"/>
</dbReference>
<feature type="region of interest" description="Disordered" evidence="7">
    <location>
        <begin position="421"/>
        <end position="455"/>
    </location>
</feature>
<keyword evidence="3" id="KW-0378">Hydrolase</keyword>
<dbReference type="SUPFAM" id="SSF50494">
    <property type="entry name" value="Trypsin-like serine proteases"/>
    <property type="match status" value="1"/>
</dbReference>
<name>A0A7R8X1N9_9CRUS</name>
<dbReference type="PANTHER" id="PTHR24276">
    <property type="entry name" value="POLYSERASE-RELATED"/>
    <property type="match status" value="1"/>
</dbReference>
<proteinExistence type="predicted"/>
<feature type="compositionally biased region" description="Polar residues" evidence="7">
    <location>
        <begin position="1428"/>
        <end position="1444"/>
    </location>
</feature>
<keyword evidence="12" id="KW-1185">Reference proteome</keyword>
<dbReference type="Pfam" id="PF00089">
    <property type="entry name" value="Trypsin"/>
    <property type="match status" value="1"/>
</dbReference>
<dbReference type="PROSITE" id="PS00135">
    <property type="entry name" value="TRYPSIN_SER"/>
    <property type="match status" value="1"/>
</dbReference>
<evidence type="ECO:0000256" key="1">
    <source>
        <dbReference type="ARBA" id="ARBA00022670"/>
    </source>
</evidence>
<dbReference type="PANTHER" id="PTHR24276:SF91">
    <property type="entry name" value="AT26814P-RELATED"/>
    <property type="match status" value="1"/>
</dbReference>
<evidence type="ECO:0000259" key="8">
    <source>
        <dbReference type="PROSITE" id="PS50041"/>
    </source>
</evidence>
<feature type="compositionally biased region" description="Polar residues" evidence="7">
    <location>
        <begin position="1281"/>
        <end position="1325"/>
    </location>
</feature>
<dbReference type="Gene3D" id="3.10.100.10">
    <property type="entry name" value="Mannose-Binding Protein A, subunit A"/>
    <property type="match status" value="2"/>
</dbReference>
<comment type="caution">
    <text evidence="6">Lacks conserved residue(s) required for the propagation of feature annotation.</text>
</comment>
<feature type="region of interest" description="Disordered" evidence="7">
    <location>
        <begin position="1281"/>
        <end position="1334"/>
    </location>
</feature>
<dbReference type="InterPro" id="IPR050430">
    <property type="entry name" value="Peptidase_S1"/>
</dbReference>
<dbReference type="InterPro" id="IPR001254">
    <property type="entry name" value="Trypsin_dom"/>
</dbReference>